<sequence length="124" mass="14173">MLSLLMLHDALFLEVVSNVLSSFRYLLDRKHLPKALHRSNDGSLKIEYNSLNVEIRCKYIAAKREAWRNMCSKLDPITPNSKLWKLAKSFNCDQCQVEECNIIQDANGSISPNNKTSTNILGEF</sequence>
<dbReference type="AlphaFoldDB" id="A0AAV4MCG8"/>
<name>A0AAV4MCG8_CAEEX</name>
<evidence type="ECO:0000313" key="1">
    <source>
        <dbReference type="EMBL" id="GIX69525.1"/>
    </source>
</evidence>
<dbReference type="Proteomes" id="UP001054945">
    <property type="component" value="Unassembled WGS sequence"/>
</dbReference>
<keyword evidence="2" id="KW-1185">Reference proteome</keyword>
<evidence type="ECO:0000313" key="2">
    <source>
        <dbReference type="Proteomes" id="UP001054945"/>
    </source>
</evidence>
<proteinExistence type="predicted"/>
<comment type="caution">
    <text evidence="1">The sequence shown here is derived from an EMBL/GenBank/DDBJ whole genome shotgun (WGS) entry which is preliminary data.</text>
</comment>
<gene>
    <name evidence="1" type="ORF">CEXT_659901</name>
</gene>
<protein>
    <submittedName>
        <fullName evidence="1">Uncharacterized protein</fullName>
    </submittedName>
</protein>
<accession>A0AAV4MCG8</accession>
<organism evidence="1 2">
    <name type="scientific">Caerostris extrusa</name>
    <name type="common">Bark spider</name>
    <name type="synonym">Caerostris bankana</name>
    <dbReference type="NCBI Taxonomy" id="172846"/>
    <lineage>
        <taxon>Eukaryota</taxon>
        <taxon>Metazoa</taxon>
        <taxon>Ecdysozoa</taxon>
        <taxon>Arthropoda</taxon>
        <taxon>Chelicerata</taxon>
        <taxon>Arachnida</taxon>
        <taxon>Araneae</taxon>
        <taxon>Araneomorphae</taxon>
        <taxon>Entelegynae</taxon>
        <taxon>Araneoidea</taxon>
        <taxon>Araneidae</taxon>
        <taxon>Caerostris</taxon>
    </lineage>
</organism>
<dbReference type="EMBL" id="BPLR01002060">
    <property type="protein sequence ID" value="GIX69525.1"/>
    <property type="molecule type" value="Genomic_DNA"/>
</dbReference>
<reference evidence="1 2" key="1">
    <citation type="submission" date="2021-06" db="EMBL/GenBank/DDBJ databases">
        <title>Caerostris extrusa draft genome.</title>
        <authorList>
            <person name="Kono N."/>
            <person name="Arakawa K."/>
        </authorList>
    </citation>
    <scope>NUCLEOTIDE SEQUENCE [LARGE SCALE GENOMIC DNA]</scope>
</reference>